<dbReference type="Pfam" id="PF19909">
    <property type="entry name" value="DUF6382"/>
    <property type="match status" value="1"/>
</dbReference>
<name>A0A1R0Y5L6_9BACL</name>
<feature type="domain" description="FHA" evidence="3">
    <location>
        <begin position="475"/>
        <end position="525"/>
    </location>
</feature>
<keyword evidence="2" id="KW-0472">Membrane</keyword>
<evidence type="ECO:0000259" key="3">
    <source>
        <dbReference type="PROSITE" id="PS50006"/>
    </source>
</evidence>
<dbReference type="Gene3D" id="2.60.200.20">
    <property type="match status" value="1"/>
</dbReference>
<dbReference type="PROSITE" id="PS50006">
    <property type="entry name" value="FHA_DOMAIN"/>
    <property type="match status" value="1"/>
</dbReference>
<accession>A0A1R0Y5L6</accession>
<dbReference type="InterPro" id="IPR008984">
    <property type="entry name" value="SMAD_FHA_dom_sf"/>
</dbReference>
<feature type="transmembrane region" description="Helical" evidence="2">
    <location>
        <begin position="323"/>
        <end position="343"/>
    </location>
</feature>
<evidence type="ECO:0000256" key="1">
    <source>
        <dbReference type="SAM" id="MobiDB-lite"/>
    </source>
</evidence>
<dbReference type="RefSeq" id="WP_076118119.1">
    <property type="nucleotide sequence ID" value="NZ_MPTC01000004.1"/>
</dbReference>
<feature type="region of interest" description="Disordered" evidence="1">
    <location>
        <begin position="352"/>
        <end position="371"/>
    </location>
</feature>
<reference evidence="4 5" key="1">
    <citation type="submission" date="2016-10" db="EMBL/GenBank/DDBJ databases">
        <title>Paenibacillus species isolates.</title>
        <authorList>
            <person name="Beno S.M."/>
        </authorList>
    </citation>
    <scope>NUCLEOTIDE SEQUENCE [LARGE SCALE GENOMIC DNA]</scope>
    <source>
        <strain evidence="4 5">FSL H7-0710</strain>
    </source>
</reference>
<protein>
    <recommendedName>
        <fullName evidence="3">FHA domain-containing protein</fullName>
    </recommendedName>
</protein>
<proteinExistence type="predicted"/>
<evidence type="ECO:0000313" key="5">
    <source>
        <dbReference type="Proteomes" id="UP000187439"/>
    </source>
</evidence>
<evidence type="ECO:0000256" key="2">
    <source>
        <dbReference type="SAM" id="Phobius"/>
    </source>
</evidence>
<dbReference type="SMART" id="SM00240">
    <property type="entry name" value="FHA"/>
    <property type="match status" value="1"/>
</dbReference>
<dbReference type="InterPro" id="IPR045962">
    <property type="entry name" value="DUF6382"/>
</dbReference>
<dbReference type="InterPro" id="IPR000253">
    <property type="entry name" value="FHA_dom"/>
</dbReference>
<gene>
    <name evidence="4" type="ORF">BSK52_07495</name>
</gene>
<dbReference type="OrthoDB" id="9783862at2"/>
<dbReference type="Proteomes" id="UP000187439">
    <property type="component" value="Unassembled WGS sequence"/>
</dbReference>
<dbReference type="Pfam" id="PF00498">
    <property type="entry name" value="FHA"/>
    <property type="match status" value="1"/>
</dbReference>
<evidence type="ECO:0000313" key="4">
    <source>
        <dbReference type="EMBL" id="OMD42637.1"/>
    </source>
</evidence>
<dbReference type="AlphaFoldDB" id="A0A1R0Y5L6"/>
<sequence length="553" mass="62625">MLYGLTRDFIQQDGIYMMLGEPEGMPVSKLNMVQARMLMNTDIPHHLRLLLREIDLKVTMEYAVLRKKMLSHLLKSEKLSMTSFFGLLLQIAQGMEDGRLYMLRAEQYALHGDYIFIEGSLHSGKVYLTYIPIQGNEPTSRLGESLKSLIMVLMASITELTGSGVQRVLQYCGEEEFTPAGLKSLLSELLTEGDSRSREISNSEIMASIPPKMTEASLIEPERRMQERVRELFVNEVTAPQKKISERNEEKILNMQQNAAPWLSSYSSPNLRLKEEEKSLPSLEDDNLINSQTSSSRTYLILGCLLGDALLWKFLYLNSPKPLWLAVCGIATIALFVLSWMVWSGRIRFGSNEQKDHTNEDPEDTNWSSSRRELEWNFGRNPVTTTRPAAKIPKVDQYTSDPLSSVPTARAESRIEEHSFVTPPEPIAPTALLSREETPEQGKRNHKPARNVPYLKRNDEDEAEAETIVLNRTSFIIGRSAEVAQYVERSEGASRVHAEISRSPGGYVLKDLDSRNGTLFQGEAMIPYKEYPLSEGTVFKIVKGSYTFHMDEA</sequence>
<dbReference type="CDD" id="cd00060">
    <property type="entry name" value="FHA"/>
    <property type="match status" value="1"/>
</dbReference>
<keyword evidence="2" id="KW-1133">Transmembrane helix</keyword>
<comment type="caution">
    <text evidence="4">The sequence shown here is derived from an EMBL/GenBank/DDBJ whole genome shotgun (WGS) entry which is preliminary data.</text>
</comment>
<keyword evidence="2" id="KW-0812">Transmembrane</keyword>
<dbReference type="EMBL" id="MPTC01000004">
    <property type="protein sequence ID" value="OMD42637.1"/>
    <property type="molecule type" value="Genomic_DNA"/>
</dbReference>
<dbReference type="SUPFAM" id="SSF49879">
    <property type="entry name" value="SMAD/FHA domain"/>
    <property type="match status" value="1"/>
</dbReference>
<organism evidence="4 5">
    <name type="scientific">Paenibacillus odorifer</name>
    <dbReference type="NCBI Taxonomy" id="189426"/>
    <lineage>
        <taxon>Bacteria</taxon>
        <taxon>Bacillati</taxon>
        <taxon>Bacillota</taxon>
        <taxon>Bacilli</taxon>
        <taxon>Bacillales</taxon>
        <taxon>Paenibacillaceae</taxon>
        <taxon>Paenibacillus</taxon>
    </lineage>
</organism>